<feature type="region of interest" description="Disordered" evidence="4">
    <location>
        <begin position="145"/>
        <end position="170"/>
    </location>
</feature>
<dbReference type="PROSITE" id="PS00028">
    <property type="entry name" value="ZINC_FINGER_C2H2_1"/>
    <property type="match status" value="1"/>
</dbReference>
<accession>A0A1Y1YN81</accession>
<dbReference type="InterPro" id="IPR009057">
    <property type="entry name" value="Homeodomain-like_sf"/>
</dbReference>
<keyword evidence="1" id="KW-0479">Metal-binding</keyword>
<keyword evidence="1" id="KW-0862">Zinc</keyword>
<dbReference type="GO" id="GO:0008270">
    <property type="term" value="F:zinc ion binding"/>
    <property type="evidence" value="ECO:0007669"/>
    <property type="project" value="UniProtKB-KW"/>
</dbReference>
<protein>
    <recommendedName>
        <fullName evidence="9">Homeobox domain-containing protein</fullName>
    </recommendedName>
</protein>
<feature type="DNA-binding region" description="Homeobox" evidence="2">
    <location>
        <begin position="165"/>
        <end position="224"/>
    </location>
</feature>
<evidence type="ECO:0000256" key="1">
    <source>
        <dbReference type="PROSITE-ProRule" id="PRU00042"/>
    </source>
</evidence>
<organism evidence="7 8">
    <name type="scientific">Clohesyomyces aquaticus</name>
    <dbReference type="NCBI Taxonomy" id="1231657"/>
    <lineage>
        <taxon>Eukaryota</taxon>
        <taxon>Fungi</taxon>
        <taxon>Dikarya</taxon>
        <taxon>Ascomycota</taxon>
        <taxon>Pezizomycotina</taxon>
        <taxon>Dothideomycetes</taxon>
        <taxon>Pleosporomycetidae</taxon>
        <taxon>Pleosporales</taxon>
        <taxon>Lindgomycetaceae</taxon>
        <taxon>Clohesyomyces</taxon>
    </lineage>
</organism>
<comment type="caution">
    <text evidence="7">The sequence shown here is derived from an EMBL/GenBank/DDBJ whole genome shotgun (WGS) entry which is preliminary data.</text>
</comment>
<dbReference type="Pfam" id="PF00046">
    <property type="entry name" value="Homeodomain"/>
    <property type="match status" value="1"/>
</dbReference>
<dbReference type="InterPro" id="IPR013087">
    <property type="entry name" value="Znf_C2H2_type"/>
</dbReference>
<dbReference type="PROSITE" id="PS50157">
    <property type="entry name" value="ZINC_FINGER_C2H2_2"/>
    <property type="match status" value="1"/>
</dbReference>
<evidence type="ECO:0000259" key="6">
    <source>
        <dbReference type="PROSITE" id="PS50157"/>
    </source>
</evidence>
<evidence type="ECO:0000313" key="7">
    <source>
        <dbReference type="EMBL" id="ORX99490.1"/>
    </source>
</evidence>
<keyword evidence="2 3" id="KW-0371">Homeobox</keyword>
<dbReference type="STRING" id="1231657.A0A1Y1YN81"/>
<comment type="subcellular location">
    <subcellularLocation>
        <location evidence="2 3">Nucleus</location>
    </subcellularLocation>
</comment>
<dbReference type="SMART" id="SM00389">
    <property type="entry name" value="HOX"/>
    <property type="match status" value="1"/>
</dbReference>
<reference evidence="7 8" key="1">
    <citation type="submission" date="2016-07" db="EMBL/GenBank/DDBJ databases">
        <title>Pervasive Adenine N6-methylation of Active Genes in Fungi.</title>
        <authorList>
            <consortium name="DOE Joint Genome Institute"/>
            <person name="Mondo S.J."/>
            <person name="Dannebaum R.O."/>
            <person name="Kuo R.C."/>
            <person name="Labutti K."/>
            <person name="Haridas S."/>
            <person name="Kuo A."/>
            <person name="Salamov A."/>
            <person name="Ahrendt S.R."/>
            <person name="Lipzen A."/>
            <person name="Sullivan W."/>
            <person name="Andreopoulos W.B."/>
            <person name="Clum A."/>
            <person name="Lindquist E."/>
            <person name="Daum C."/>
            <person name="Ramamoorthy G.K."/>
            <person name="Gryganskyi A."/>
            <person name="Culley D."/>
            <person name="Magnuson J.K."/>
            <person name="James T.Y."/>
            <person name="O'Malley M.A."/>
            <person name="Stajich J.E."/>
            <person name="Spatafora J.W."/>
            <person name="Visel A."/>
            <person name="Grigoriev I.V."/>
        </authorList>
    </citation>
    <scope>NUCLEOTIDE SEQUENCE [LARGE SCALE GENOMIC DNA]</scope>
    <source>
        <strain evidence="7 8">CBS 115471</strain>
    </source>
</reference>
<dbReference type="EMBL" id="MCFA01000197">
    <property type="protein sequence ID" value="ORX99490.1"/>
    <property type="molecule type" value="Genomic_DNA"/>
</dbReference>
<evidence type="ECO:0008006" key="9">
    <source>
        <dbReference type="Google" id="ProtNLM"/>
    </source>
</evidence>
<feature type="compositionally biased region" description="Low complexity" evidence="4">
    <location>
        <begin position="298"/>
        <end position="325"/>
    </location>
</feature>
<gene>
    <name evidence="7" type="ORF">BCR34DRAFT_126482</name>
</gene>
<dbReference type="GO" id="GO:0003677">
    <property type="term" value="F:DNA binding"/>
    <property type="evidence" value="ECO:0007669"/>
    <property type="project" value="UniProtKB-UniRule"/>
</dbReference>
<evidence type="ECO:0000313" key="8">
    <source>
        <dbReference type="Proteomes" id="UP000193144"/>
    </source>
</evidence>
<dbReference type="Gene3D" id="1.10.10.60">
    <property type="entry name" value="Homeodomain-like"/>
    <property type="match status" value="1"/>
</dbReference>
<dbReference type="SUPFAM" id="SSF46689">
    <property type="entry name" value="Homeodomain-like"/>
    <property type="match status" value="1"/>
</dbReference>
<evidence type="ECO:0000256" key="3">
    <source>
        <dbReference type="RuleBase" id="RU000682"/>
    </source>
</evidence>
<evidence type="ECO:0000259" key="5">
    <source>
        <dbReference type="PROSITE" id="PS50071"/>
    </source>
</evidence>
<dbReference type="SMART" id="SM00355">
    <property type="entry name" value="ZnF_C2H2"/>
    <property type="match status" value="3"/>
</dbReference>
<dbReference type="AlphaFoldDB" id="A0A1Y1YN81"/>
<dbReference type="Proteomes" id="UP000193144">
    <property type="component" value="Unassembled WGS sequence"/>
</dbReference>
<evidence type="ECO:0000256" key="2">
    <source>
        <dbReference type="PROSITE-ProRule" id="PRU00108"/>
    </source>
</evidence>
<keyword evidence="8" id="KW-1185">Reference proteome</keyword>
<dbReference type="GO" id="GO:0005634">
    <property type="term" value="C:nucleus"/>
    <property type="evidence" value="ECO:0007669"/>
    <property type="project" value="UniProtKB-SubCell"/>
</dbReference>
<keyword evidence="1" id="KW-0863">Zinc-finger</keyword>
<sequence>MDFQPDDPSALPANLRFDMDNSAFLPDMDLSNDFIGQDYDNWLESFNQDLPSAAWKWDPLPPLGSNDQFVENTNYGAIGQTDPPGIFQQDIASHAMFWDDLPSSDAPPSHGYQPNAAMDNAIPVDSLDTIDLLATNHTFESGVDGQATEVPAEDPGQTELIPKKSKAKRPRIASEAREILESKFAINPYPSPFEMDNIVREANLDPKKVRNWFNNARARRNPPGRSGQETRHDDCSSAKTSQPKRLSQENLEKLLATQDFSYKAPMEAFLSSRPPLRPNTAPYVTPIFPGFDSPPGHPASIASIPASRASSGGRSGSSYGSNVSGRSRRRGLRRMGWRTSPYPTPEGPITIYQLPRLFSNPGEPEPKYQPARFFCTFCYKTFARKFEWLRHEESVHVLPKTWTCCLTGLDNTSSCPFCGMLAPSEQHLESHGYRQCMNQPEKERTFYRRDHFVAHLHRVHFDCPHPDDLLGCHKVLEDYDHNLYGCAGLAVMWHRNRIAYLSLDDPLLQCHFCGERMENWPDRCNHVAKHFLHRYMDPEEWWEERLESRPSHAERWKPVLPNIFRCRFCNAVCLSNLGLMHICEIWSCRFLDSFRACINISGLPMKFDCALCDEKGLCGDPYAHGEDAHGYRECGQALFDTADSFIQHLREEHRANGSNLPDVIDKFRCRGDRPPGPNIATTPSPAKPSSESIIHPFTSQNHHFSVQSLPQQVPHAELDPTSPKIPANPNTLRMSSDSYIHPSPSQSGHICAQSLPQQQDPQVWLPVSRNDKPPKAEIAGLVSERDNDKLHGPGFFLSYSHLSKAYSWYHLRRGVSLLRRNFPNETYTAIPMQHIGTLVVASAMLGLSTARWCTGVNDTGEVDGVVRFTISESG</sequence>
<keyword evidence="2 3" id="KW-0238">DNA-binding</keyword>
<feature type="domain" description="C2H2-type" evidence="6">
    <location>
        <begin position="373"/>
        <end position="401"/>
    </location>
</feature>
<feature type="domain" description="Homeobox" evidence="5">
    <location>
        <begin position="163"/>
        <end position="223"/>
    </location>
</feature>
<feature type="region of interest" description="Disordered" evidence="4">
    <location>
        <begin position="295"/>
        <end position="340"/>
    </location>
</feature>
<evidence type="ECO:0000256" key="4">
    <source>
        <dbReference type="SAM" id="MobiDB-lite"/>
    </source>
</evidence>
<proteinExistence type="predicted"/>
<feature type="compositionally biased region" description="Basic residues" evidence="4">
    <location>
        <begin position="326"/>
        <end position="336"/>
    </location>
</feature>
<dbReference type="OrthoDB" id="10056939at2759"/>
<keyword evidence="2 3" id="KW-0539">Nucleus</keyword>
<feature type="region of interest" description="Disordered" evidence="4">
    <location>
        <begin position="213"/>
        <end position="249"/>
    </location>
</feature>
<dbReference type="PROSITE" id="PS50071">
    <property type="entry name" value="HOMEOBOX_2"/>
    <property type="match status" value="1"/>
</dbReference>
<dbReference type="CDD" id="cd00086">
    <property type="entry name" value="homeodomain"/>
    <property type="match status" value="1"/>
</dbReference>
<name>A0A1Y1YN81_9PLEO</name>
<dbReference type="InterPro" id="IPR001356">
    <property type="entry name" value="HD"/>
</dbReference>